<dbReference type="Pfam" id="PF13328">
    <property type="entry name" value="HD_4"/>
    <property type="match status" value="1"/>
</dbReference>
<dbReference type="GO" id="GO:0003723">
    <property type="term" value="F:RNA binding"/>
    <property type="evidence" value="ECO:0007669"/>
    <property type="project" value="UniProtKB-KW"/>
</dbReference>
<dbReference type="InterPro" id="IPR004811">
    <property type="entry name" value="RelA/Spo_fam"/>
</dbReference>
<dbReference type="PROSITE" id="PS51880">
    <property type="entry name" value="TGS"/>
    <property type="match status" value="1"/>
</dbReference>
<evidence type="ECO:0000256" key="2">
    <source>
        <dbReference type="RuleBase" id="RU003847"/>
    </source>
</evidence>
<dbReference type="Gene3D" id="3.10.20.30">
    <property type="match status" value="1"/>
</dbReference>
<dbReference type="SMART" id="SM00471">
    <property type="entry name" value="HDc"/>
    <property type="match status" value="1"/>
</dbReference>
<evidence type="ECO:0000313" key="4">
    <source>
        <dbReference type="EMBL" id="OGD68195.1"/>
    </source>
</evidence>
<feature type="domain" description="TGS" evidence="3">
    <location>
        <begin position="418"/>
        <end position="479"/>
    </location>
</feature>
<dbReference type="Pfam" id="PF02824">
    <property type="entry name" value="TGS"/>
    <property type="match status" value="1"/>
</dbReference>
<dbReference type="InterPro" id="IPR003607">
    <property type="entry name" value="HD/PDEase_dom"/>
</dbReference>
<accession>A0A1F5ELB9</accession>
<protein>
    <recommendedName>
        <fullName evidence="3">TGS domain-containing protein</fullName>
    </recommendedName>
</protein>
<comment type="caution">
    <text evidence="4">The sequence shown here is derived from an EMBL/GenBank/DDBJ whole genome shotgun (WGS) entry which is preliminary data.</text>
</comment>
<dbReference type="InterPro" id="IPR007685">
    <property type="entry name" value="RelA_SpoT"/>
</dbReference>
<dbReference type="PANTHER" id="PTHR21262:SF31">
    <property type="entry name" value="GTP PYROPHOSPHOKINASE"/>
    <property type="match status" value="1"/>
</dbReference>
<proteinExistence type="inferred from homology"/>
<dbReference type="EMBL" id="MEZZ01000038">
    <property type="protein sequence ID" value="OGD68195.1"/>
    <property type="molecule type" value="Genomic_DNA"/>
</dbReference>
<dbReference type="InterPro" id="IPR012675">
    <property type="entry name" value="Beta-grasp_dom_sf"/>
</dbReference>
<comment type="similarity">
    <text evidence="2">Belongs to the relA/spoT family.</text>
</comment>
<dbReference type="SUPFAM" id="SSF109604">
    <property type="entry name" value="HD-domain/PDEase-like"/>
    <property type="match status" value="1"/>
</dbReference>
<evidence type="ECO:0000259" key="3">
    <source>
        <dbReference type="PROSITE" id="PS51880"/>
    </source>
</evidence>
<dbReference type="CDD" id="cd05399">
    <property type="entry name" value="NT_Rel-Spo_like"/>
    <property type="match status" value="1"/>
</dbReference>
<dbReference type="CDD" id="cd01668">
    <property type="entry name" value="TGS_RSH"/>
    <property type="match status" value="1"/>
</dbReference>
<dbReference type="NCBIfam" id="TIGR00691">
    <property type="entry name" value="spoT_relA"/>
    <property type="match status" value="1"/>
</dbReference>
<dbReference type="Gene3D" id="3.30.460.10">
    <property type="entry name" value="Beta Polymerase, domain 2"/>
    <property type="match status" value="1"/>
</dbReference>
<dbReference type="Pfam" id="PF04607">
    <property type="entry name" value="RelA_SpoT"/>
    <property type="match status" value="1"/>
</dbReference>
<dbReference type="Gene3D" id="1.10.3210.10">
    <property type="entry name" value="Hypothetical protein af1432"/>
    <property type="match status" value="1"/>
</dbReference>
<dbReference type="SUPFAM" id="SSF81301">
    <property type="entry name" value="Nucleotidyltransferase"/>
    <property type="match status" value="1"/>
</dbReference>
<dbReference type="SMART" id="SM00954">
    <property type="entry name" value="RelA_SpoT"/>
    <property type="match status" value="1"/>
</dbReference>
<dbReference type="InterPro" id="IPR043519">
    <property type="entry name" value="NT_sf"/>
</dbReference>
<comment type="function">
    <text evidence="2">In eubacteria ppGpp (guanosine 3'-diphosphate 5'-diphosphate) is a mediator of the stringent response that coordinates a variety of cellular activities in response to changes in nutritional abundance.</text>
</comment>
<reference evidence="4 5" key="1">
    <citation type="journal article" date="2016" name="Nat. Commun.">
        <title>Thousands of microbial genomes shed light on interconnected biogeochemical processes in an aquifer system.</title>
        <authorList>
            <person name="Anantharaman K."/>
            <person name="Brown C.T."/>
            <person name="Hug L.A."/>
            <person name="Sharon I."/>
            <person name="Castelle C.J."/>
            <person name="Probst A.J."/>
            <person name="Thomas B.C."/>
            <person name="Singh A."/>
            <person name="Wilkins M.J."/>
            <person name="Karaoz U."/>
            <person name="Brodie E.L."/>
            <person name="Williams K.H."/>
            <person name="Hubbard S.S."/>
            <person name="Banfield J.F."/>
        </authorList>
    </citation>
    <scope>NUCLEOTIDE SEQUENCE [LARGE SCALE GENOMIC DNA]</scope>
</reference>
<dbReference type="FunFam" id="1.10.3210.10:FF:000001">
    <property type="entry name" value="GTP pyrophosphokinase RelA"/>
    <property type="match status" value="1"/>
</dbReference>
<dbReference type="SUPFAM" id="SSF81271">
    <property type="entry name" value="TGS-like"/>
    <property type="match status" value="1"/>
</dbReference>
<name>A0A1F5ELB9_9BACT</name>
<evidence type="ECO:0000256" key="1">
    <source>
        <dbReference type="PROSITE-ProRule" id="PRU00182"/>
    </source>
</evidence>
<evidence type="ECO:0000313" key="5">
    <source>
        <dbReference type="Proteomes" id="UP000186670"/>
    </source>
</evidence>
<sequence length="510" mass="58728">MTSLPKKEIKLEDLLNEMKHIDSDGKRFVTKAFNFAQKAHEGQFRQSGDPYFSHVFETARILAEIKMGPNVIASGLLHDVLEDTDTDPEEIRREFGDDVLFLIQGVTKLGKLKYRGLKRHTESLRKFFIATSKDVRVLIIRLADRLHNMETLEYLPREKQIRKSTEVLEIFAPLAYRLGMRFIHKKLEDTAFSYIQPEEYEKTKQLLRQRKKADMKFLEKFDRSLKKALAKEGMTKFSTSFRIKGLYSLYKKLKRKEDGVEKIHDITALRIVTNSVADCYKVLGIIHSIWKPLPGRLKDYIALPKPNGYQSIHTTIFTGDGGIIEIQIRTQEMHDTAEMGIASHISYKERKVSGEILSQIIWFKNILSRSTGQNTDIDRRKTRRDSTPDWIKNLGEESEVKKDGQQLIEDLKKDFFGHRVFVFTPSGDVIDLPFEASPIDFAYAIHSYIGNHLTGAKINGKLASLDTRLKNGDIVEIVTKKTAGPTRKWLDLVKTSEAKRNIRAKLKLDQ</sequence>
<keyword evidence="1" id="KW-0694">RNA-binding</keyword>
<dbReference type="GO" id="GO:0015969">
    <property type="term" value="P:guanosine tetraphosphate metabolic process"/>
    <property type="evidence" value="ECO:0007669"/>
    <property type="project" value="InterPro"/>
</dbReference>
<dbReference type="PANTHER" id="PTHR21262">
    <property type="entry name" value="GUANOSINE-3',5'-BIS DIPHOSPHATE 3'-PYROPHOSPHOHYDROLASE"/>
    <property type="match status" value="1"/>
</dbReference>
<dbReference type="InterPro" id="IPR012676">
    <property type="entry name" value="TGS-like"/>
</dbReference>
<dbReference type="AlphaFoldDB" id="A0A1F5ELB9"/>
<dbReference type="PROSITE" id="PS50889">
    <property type="entry name" value="S4"/>
    <property type="match status" value="1"/>
</dbReference>
<dbReference type="CDD" id="cd00077">
    <property type="entry name" value="HDc"/>
    <property type="match status" value="1"/>
</dbReference>
<organism evidence="4 5">
    <name type="scientific">Candidatus Campbellbacteria bacterium RIFCSPHIGHO2_01_FULL_34_10</name>
    <dbReference type="NCBI Taxonomy" id="1797577"/>
    <lineage>
        <taxon>Bacteria</taxon>
        <taxon>Candidatus Campbelliibacteriota</taxon>
    </lineage>
</organism>
<dbReference type="Proteomes" id="UP000186670">
    <property type="component" value="Unassembled WGS sequence"/>
</dbReference>
<dbReference type="FunFam" id="3.30.460.10:FF:000001">
    <property type="entry name" value="GTP pyrophosphokinase RelA"/>
    <property type="match status" value="1"/>
</dbReference>
<dbReference type="InterPro" id="IPR033655">
    <property type="entry name" value="TGS_RelA/SpoT"/>
</dbReference>
<dbReference type="FunFam" id="3.10.20.30:FF:000002">
    <property type="entry name" value="GTP pyrophosphokinase (RelA/SpoT)"/>
    <property type="match status" value="1"/>
</dbReference>
<dbReference type="GO" id="GO:0005886">
    <property type="term" value="C:plasma membrane"/>
    <property type="evidence" value="ECO:0007669"/>
    <property type="project" value="TreeGrafter"/>
</dbReference>
<gene>
    <name evidence="4" type="ORF">A2811_01365</name>
</gene>
<dbReference type="InterPro" id="IPR004095">
    <property type="entry name" value="TGS"/>
</dbReference>